<proteinExistence type="predicted"/>
<evidence type="ECO:0000313" key="3">
    <source>
        <dbReference type="EMBL" id="KRG63430.1"/>
    </source>
</evidence>
<dbReference type="Proteomes" id="UP000050864">
    <property type="component" value="Unassembled WGS sequence"/>
</dbReference>
<dbReference type="OrthoDB" id="9764953at2"/>
<sequence length="262" mass="28892">MRRTLMLLFLSVLAGCASSSTVTGDPGGYFVARELAIEGRQFRYRVFVPAAHVPRPLPVLLFLHGSGERGDDGIKPTQAGVGPWITQHKDSFPALVVFPQVPDDEEWRGRNARMALAALDAANAEFATDPARNYISGISMGGYGTWELALTRPTQFAAVMPICGALLAPRAERPGLVVDQVAGSADPYETVASRLHGVPVWMFHGALDALVPPRDDRAIAEASQKRQAGFRYTEYPDTQHNAWDPTYRNPAVWEWMFSQRRQ</sequence>
<dbReference type="InterPro" id="IPR029058">
    <property type="entry name" value="AB_hydrolase_fold"/>
</dbReference>
<dbReference type="PANTHER" id="PTHR43037">
    <property type="entry name" value="UNNAMED PRODUCT-RELATED"/>
    <property type="match status" value="1"/>
</dbReference>
<dbReference type="AlphaFoldDB" id="A0A0R0C278"/>
<evidence type="ECO:0000256" key="2">
    <source>
        <dbReference type="SAM" id="SignalP"/>
    </source>
</evidence>
<feature type="chain" id="PRO_5006393415" evidence="2">
    <location>
        <begin position="25"/>
        <end position="262"/>
    </location>
</feature>
<gene>
    <name evidence="3" type="ORF">ABB26_12150</name>
</gene>
<keyword evidence="1 2" id="KW-0732">Signal</keyword>
<dbReference type="Pfam" id="PF00756">
    <property type="entry name" value="Esterase"/>
    <property type="match status" value="1"/>
</dbReference>
<protein>
    <submittedName>
        <fullName evidence="3">Phospholipase</fullName>
    </submittedName>
</protein>
<organism evidence="3 4">
    <name type="scientific">Stenotrophomonas humi</name>
    <dbReference type="NCBI Taxonomy" id="405444"/>
    <lineage>
        <taxon>Bacteria</taxon>
        <taxon>Pseudomonadati</taxon>
        <taxon>Pseudomonadota</taxon>
        <taxon>Gammaproteobacteria</taxon>
        <taxon>Lysobacterales</taxon>
        <taxon>Lysobacteraceae</taxon>
        <taxon>Stenotrophomonas</taxon>
    </lineage>
</organism>
<reference evidence="3 4" key="1">
    <citation type="submission" date="2015-05" db="EMBL/GenBank/DDBJ databases">
        <title>Genome sequencing and analysis of members of genus Stenotrophomonas.</title>
        <authorList>
            <person name="Patil P.P."/>
            <person name="Midha S."/>
            <person name="Patil P.B."/>
        </authorList>
    </citation>
    <scope>NUCLEOTIDE SEQUENCE [LARGE SCALE GENOMIC DNA]</scope>
    <source>
        <strain evidence="3 4">DSM 18929</strain>
    </source>
</reference>
<comment type="caution">
    <text evidence="3">The sequence shown here is derived from an EMBL/GenBank/DDBJ whole genome shotgun (WGS) entry which is preliminary data.</text>
</comment>
<dbReference type="InterPro" id="IPR000801">
    <property type="entry name" value="Esterase-like"/>
</dbReference>
<accession>A0A0R0C278</accession>
<keyword evidence="4" id="KW-1185">Reference proteome</keyword>
<dbReference type="PATRIC" id="fig|405444.3.peg.1523"/>
<dbReference type="PROSITE" id="PS51257">
    <property type="entry name" value="PROKAR_LIPOPROTEIN"/>
    <property type="match status" value="1"/>
</dbReference>
<evidence type="ECO:0000256" key="1">
    <source>
        <dbReference type="ARBA" id="ARBA00022729"/>
    </source>
</evidence>
<name>A0A0R0C278_9GAMM</name>
<dbReference type="SUPFAM" id="SSF53474">
    <property type="entry name" value="alpha/beta-Hydrolases"/>
    <property type="match status" value="1"/>
</dbReference>
<feature type="signal peptide" evidence="2">
    <location>
        <begin position="1"/>
        <end position="24"/>
    </location>
</feature>
<evidence type="ECO:0000313" key="4">
    <source>
        <dbReference type="Proteomes" id="UP000050864"/>
    </source>
</evidence>
<dbReference type="STRING" id="405444.ABB26_12150"/>
<dbReference type="PANTHER" id="PTHR43037:SF1">
    <property type="entry name" value="BLL1128 PROTEIN"/>
    <property type="match status" value="1"/>
</dbReference>
<dbReference type="InterPro" id="IPR050955">
    <property type="entry name" value="Plant_Biomass_Hydrol_Est"/>
</dbReference>
<dbReference type="RefSeq" id="WP_057634482.1">
    <property type="nucleotide sequence ID" value="NZ_LDJI01000022.1"/>
</dbReference>
<dbReference type="Gene3D" id="3.40.50.1820">
    <property type="entry name" value="alpha/beta hydrolase"/>
    <property type="match status" value="1"/>
</dbReference>
<dbReference type="EMBL" id="LDJI01000022">
    <property type="protein sequence ID" value="KRG63430.1"/>
    <property type="molecule type" value="Genomic_DNA"/>
</dbReference>